<dbReference type="Gene3D" id="3.40.50.1110">
    <property type="entry name" value="SGNH hydrolase"/>
    <property type="match status" value="1"/>
</dbReference>
<dbReference type="PANTHER" id="PTHR31988">
    <property type="entry name" value="ESTERASE, PUTATIVE (DUF303)-RELATED"/>
    <property type="match status" value="1"/>
</dbReference>
<dbReference type="InParanoid" id="A0A7J7BZD2"/>
<dbReference type="AlphaFoldDB" id="A0A7J7BZD2"/>
<organism evidence="3 4">
    <name type="scientific">Tripterygium wilfordii</name>
    <name type="common">Thunder God vine</name>
    <dbReference type="NCBI Taxonomy" id="458696"/>
    <lineage>
        <taxon>Eukaryota</taxon>
        <taxon>Viridiplantae</taxon>
        <taxon>Streptophyta</taxon>
        <taxon>Embryophyta</taxon>
        <taxon>Tracheophyta</taxon>
        <taxon>Spermatophyta</taxon>
        <taxon>Magnoliopsida</taxon>
        <taxon>eudicotyledons</taxon>
        <taxon>Gunneridae</taxon>
        <taxon>Pentapetalae</taxon>
        <taxon>rosids</taxon>
        <taxon>fabids</taxon>
        <taxon>Celastrales</taxon>
        <taxon>Celastraceae</taxon>
        <taxon>Tripterygium</taxon>
    </lineage>
</organism>
<accession>A0A7J7BZD2</accession>
<sequence length="103" mass="11464">MVTATKHIFILSGQSNMAGRGGVIRANDHHHQQHWDGIVPPECQPHPKTHRLGVTLHWEQARVPLHADIDTQKIYGLGPGMSVSNAIKDHYEEEVVVGLVHTQ</sequence>
<dbReference type="EMBL" id="JAAARO010000022">
    <property type="protein sequence ID" value="KAF5727270.1"/>
    <property type="molecule type" value="Genomic_DNA"/>
</dbReference>
<comment type="caution">
    <text evidence="3">The sequence shown here is derived from an EMBL/GenBank/DDBJ whole genome shotgun (WGS) entry which is preliminary data.</text>
</comment>
<dbReference type="InterPro" id="IPR036514">
    <property type="entry name" value="SGNH_hydro_sf"/>
</dbReference>
<keyword evidence="4" id="KW-1185">Reference proteome</keyword>
<name>A0A7J7BZD2_TRIWF</name>
<reference evidence="3 4" key="1">
    <citation type="journal article" date="2020" name="Nat. Commun.">
        <title>Genome of Tripterygium wilfordii and identification of cytochrome P450 involved in triptolide biosynthesis.</title>
        <authorList>
            <person name="Tu L."/>
            <person name="Su P."/>
            <person name="Zhang Z."/>
            <person name="Gao L."/>
            <person name="Wang J."/>
            <person name="Hu T."/>
            <person name="Zhou J."/>
            <person name="Zhang Y."/>
            <person name="Zhao Y."/>
            <person name="Liu Y."/>
            <person name="Song Y."/>
            <person name="Tong Y."/>
            <person name="Lu Y."/>
            <person name="Yang J."/>
            <person name="Xu C."/>
            <person name="Jia M."/>
            <person name="Peters R.J."/>
            <person name="Huang L."/>
            <person name="Gao W."/>
        </authorList>
    </citation>
    <scope>NUCLEOTIDE SEQUENCE [LARGE SCALE GENOMIC DNA]</scope>
    <source>
        <strain evidence="4">cv. XIE 37</strain>
        <tissue evidence="3">Leaf</tissue>
    </source>
</reference>
<evidence type="ECO:0000256" key="1">
    <source>
        <dbReference type="ARBA" id="ARBA00022801"/>
    </source>
</evidence>
<dbReference type="GO" id="GO:0016787">
    <property type="term" value="F:hydrolase activity"/>
    <property type="evidence" value="ECO:0007669"/>
    <property type="project" value="UniProtKB-KW"/>
</dbReference>
<dbReference type="SUPFAM" id="SSF52266">
    <property type="entry name" value="SGNH hydrolase"/>
    <property type="match status" value="1"/>
</dbReference>
<feature type="domain" description="Sialate O-acetylesterase" evidence="2">
    <location>
        <begin position="6"/>
        <end position="102"/>
    </location>
</feature>
<dbReference type="InterPro" id="IPR052940">
    <property type="entry name" value="Carb_Esterase_6"/>
</dbReference>
<dbReference type="Proteomes" id="UP000593562">
    <property type="component" value="Unassembled WGS sequence"/>
</dbReference>
<dbReference type="PANTHER" id="PTHR31988:SF19">
    <property type="entry name" value="9-O-ACETYL-N-ACETYLNEURAMINIC ACID DEACETYLASE-RELATED"/>
    <property type="match status" value="1"/>
</dbReference>
<evidence type="ECO:0000259" key="2">
    <source>
        <dbReference type="Pfam" id="PF03629"/>
    </source>
</evidence>
<proteinExistence type="predicted"/>
<gene>
    <name evidence="3" type="ORF">HS088_TW22G00960</name>
</gene>
<keyword evidence="1" id="KW-0378">Hydrolase</keyword>
<dbReference type="InterPro" id="IPR005181">
    <property type="entry name" value="SASA"/>
</dbReference>
<protein>
    <recommendedName>
        <fullName evidence="2">Sialate O-acetylesterase domain-containing protein</fullName>
    </recommendedName>
</protein>
<dbReference type="Pfam" id="PF03629">
    <property type="entry name" value="SASA"/>
    <property type="match status" value="1"/>
</dbReference>
<evidence type="ECO:0000313" key="3">
    <source>
        <dbReference type="EMBL" id="KAF5727270.1"/>
    </source>
</evidence>
<evidence type="ECO:0000313" key="4">
    <source>
        <dbReference type="Proteomes" id="UP000593562"/>
    </source>
</evidence>